<dbReference type="Pfam" id="PF00497">
    <property type="entry name" value="SBP_bac_3"/>
    <property type="match status" value="1"/>
</dbReference>
<keyword evidence="7" id="KW-0472">Membrane</keyword>
<name>A0ABM9I4Q9_9GAMM</name>
<keyword evidence="6" id="KW-0175">Coiled coil</keyword>
<dbReference type="SMART" id="SM00387">
    <property type="entry name" value="HATPase_c"/>
    <property type="match status" value="1"/>
</dbReference>
<keyword evidence="7" id="KW-1133">Transmembrane helix</keyword>
<dbReference type="SUPFAM" id="SSF47384">
    <property type="entry name" value="Homodimeric domain of signal transducing histidine kinase"/>
    <property type="match status" value="1"/>
</dbReference>
<evidence type="ECO:0000256" key="7">
    <source>
        <dbReference type="SAM" id="Phobius"/>
    </source>
</evidence>
<dbReference type="Gene3D" id="1.20.120.160">
    <property type="entry name" value="HPT domain"/>
    <property type="match status" value="1"/>
</dbReference>
<organism evidence="10 11">
    <name type="scientific">Methylocaldum szegediense</name>
    <dbReference type="NCBI Taxonomy" id="73780"/>
    <lineage>
        <taxon>Bacteria</taxon>
        <taxon>Pseudomonadati</taxon>
        <taxon>Pseudomonadota</taxon>
        <taxon>Gammaproteobacteria</taxon>
        <taxon>Methylococcales</taxon>
        <taxon>Methylococcaceae</taxon>
        <taxon>Methylocaldum</taxon>
    </lineage>
</organism>
<evidence type="ECO:0000259" key="8">
    <source>
        <dbReference type="PROSITE" id="PS50109"/>
    </source>
</evidence>
<dbReference type="InterPro" id="IPR005467">
    <property type="entry name" value="His_kinase_dom"/>
</dbReference>
<dbReference type="SMART" id="SM00062">
    <property type="entry name" value="PBPb"/>
    <property type="match status" value="1"/>
</dbReference>
<dbReference type="PROSITE" id="PS50110">
    <property type="entry name" value="RESPONSE_REGULATORY"/>
    <property type="match status" value="2"/>
</dbReference>
<keyword evidence="7" id="KW-0812">Transmembrane</keyword>
<feature type="transmembrane region" description="Helical" evidence="7">
    <location>
        <begin position="20"/>
        <end position="41"/>
    </location>
</feature>
<evidence type="ECO:0000256" key="3">
    <source>
        <dbReference type="ARBA" id="ARBA00022553"/>
    </source>
</evidence>
<dbReference type="SUPFAM" id="SSF53850">
    <property type="entry name" value="Periplasmic binding protein-like II"/>
    <property type="match status" value="1"/>
</dbReference>
<dbReference type="InterPro" id="IPR036097">
    <property type="entry name" value="HisK_dim/P_sf"/>
</dbReference>
<evidence type="ECO:0000259" key="9">
    <source>
        <dbReference type="PROSITE" id="PS50110"/>
    </source>
</evidence>
<dbReference type="PANTHER" id="PTHR45339:SF3">
    <property type="entry name" value="HISTIDINE KINASE"/>
    <property type="match status" value="1"/>
</dbReference>
<keyword evidence="10" id="KW-0808">Transferase</keyword>
<dbReference type="PANTHER" id="PTHR45339">
    <property type="entry name" value="HYBRID SIGNAL TRANSDUCTION HISTIDINE KINASE J"/>
    <property type="match status" value="1"/>
</dbReference>
<sequence length="1112" mass="122284">MYSANYRCTPVPPVIARPRLAVPTAIFLTSVALGVAAWQGYVRFDGAAGPRMVTVGLYENPPKVYTGEHGRPAGLFVELLSEIARIEGWKLRYVPCEWADCLGWVEQGQLDLLPDVAFSAERAQRFDFHTVSVAGSWSQVYCSPRLKVTSLADLAGKRIAILQEGVQQSFFAQLMASGNYGYREVPVTSLDQGYAAVASGQADAVVTNSFFAAHNGAKYKLQETPIVFLPSNLYFATGKGRNADLLERIDAHLTNWRRSDSPIYFDALHRAMAAPPEMLVPTWVQWWLAALAGGLLLLVAVSLLLRRQVERRTRELVATARELESQRANLEHLVAARTAELVAAKEEAERLTQVKSDFLANMSHEIRTPINAILGMLYLALKNELPAGLRNQLTKAQSAARSLLGIINDILDFSKIEAGKLTIEQVEFSLDVVLEQLADTVGYQAEQKGIEFLIRHDPTIPVRLIGDPLRLGQILLNLCGNAVKFTESGEIELAFQRVDAKDTEITIRVSVRDTGIGMSPDVQKTVFEKFTQADQKTTRRFGGTGLGLAISKNLVELMGGRIWVENSEPGKGTTICFTVCLQIAKEAQVRQLELVERVGPLLAGVRVLVVDDNQVSRDILADMLRFFRLDVGTVASGAAALAELRAAASRPYDLVLMDWSMPGMNGDEATQRIHCDTAIPHQPKVIMITAYGREDVIRLAEQAGVDGFLIKPVSPSILLDSILSVLGRRRIFQANEGYRPSSPDLIGSSRLAGARVLVVEDNDINREFAIELLRGEGIEVDSAANGEEALDRVQRHDYDAVLLDIQMPVMDGFEAARRIRALADAPGGERFAHLPIIAMTALAMAKDAEQSRMAGMNDHITKPIAPDQLMATLAKWIRLPAMRRAGVPQTEESFADLLELTSLDSREGIRRIGGKADAYRRQLRRFREHYADAVAELQRAAERGVREAEEYCHMLKGVAGNLGARELYRKLGQIDTLLRQGDLPDATALAELSGLLEAVLRDIDSLSAKPAPESAGGAVLLNYTRLLERLDDLEHAFENDLGAAEPLFGELRSGTAGTPFEPQIAAIAASFDVFDIDKALAQLGALRESLRQAQAREGYHDQRRPAAYSHRR</sequence>
<feature type="coiled-coil region" evidence="6">
    <location>
        <begin position="916"/>
        <end position="943"/>
    </location>
</feature>
<keyword evidence="4" id="KW-0902">Two-component regulatory system</keyword>
<dbReference type="Gene3D" id="3.40.190.10">
    <property type="entry name" value="Periplasmic binding protein-like II"/>
    <property type="match status" value="2"/>
</dbReference>
<dbReference type="CDD" id="cd00082">
    <property type="entry name" value="HisKA"/>
    <property type="match status" value="1"/>
</dbReference>
<dbReference type="CDD" id="cd16922">
    <property type="entry name" value="HATPase_EvgS-ArcB-TorS-like"/>
    <property type="match status" value="1"/>
</dbReference>
<feature type="domain" description="Response regulatory" evidence="9">
    <location>
        <begin position="755"/>
        <end position="877"/>
    </location>
</feature>
<dbReference type="InterPro" id="IPR003661">
    <property type="entry name" value="HisK_dim/P_dom"/>
</dbReference>
<dbReference type="EC" id="2.7.13.3" evidence="2"/>
<evidence type="ECO:0000313" key="11">
    <source>
        <dbReference type="Proteomes" id="UP001162030"/>
    </source>
</evidence>
<dbReference type="Gene3D" id="3.30.565.10">
    <property type="entry name" value="Histidine kinase-like ATPase, C-terminal domain"/>
    <property type="match status" value="1"/>
</dbReference>
<dbReference type="InterPro" id="IPR036641">
    <property type="entry name" value="HPT_dom_sf"/>
</dbReference>
<dbReference type="SUPFAM" id="SSF55874">
    <property type="entry name" value="ATPase domain of HSP90 chaperone/DNA topoisomerase II/histidine kinase"/>
    <property type="match status" value="1"/>
</dbReference>
<dbReference type="InterPro" id="IPR036890">
    <property type="entry name" value="HATPase_C_sf"/>
</dbReference>
<dbReference type="Pfam" id="PF00512">
    <property type="entry name" value="HisKA"/>
    <property type="match status" value="1"/>
</dbReference>
<dbReference type="InterPro" id="IPR001638">
    <property type="entry name" value="Solute-binding_3/MltF_N"/>
</dbReference>
<dbReference type="SUPFAM" id="SSF47226">
    <property type="entry name" value="Histidine-containing phosphotransfer domain, HPT domain"/>
    <property type="match status" value="1"/>
</dbReference>
<dbReference type="SUPFAM" id="SSF52172">
    <property type="entry name" value="CheY-like"/>
    <property type="match status" value="2"/>
</dbReference>
<comment type="catalytic activity">
    <reaction evidence="1">
        <text>ATP + protein L-histidine = ADP + protein N-phospho-L-histidine.</text>
        <dbReference type="EC" id="2.7.13.3"/>
    </reaction>
</comment>
<dbReference type="CDD" id="cd17546">
    <property type="entry name" value="REC_hyHK_CKI1_RcsC-like"/>
    <property type="match status" value="2"/>
</dbReference>
<evidence type="ECO:0000256" key="2">
    <source>
        <dbReference type="ARBA" id="ARBA00012438"/>
    </source>
</evidence>
<dbReference type="PRINTS" id="PR00344">
    <property type="entry name" value="BCTRLSENSOR"/>
</dbReference>
<proteinExistence type="predicted"/>
<dbReference type="Pfam" id="PF00072">
    <property type="entry name" value="Response_reg"/>
    <property type="match status" value="2"/>
</dbReference>
<dbReference type="InterPro" id="IPR011006">
    <property type="entry name" value="CheY-like_superfamily"/>
</dbReference>
<dbReference type="GO" id="GO:0004673">
    <property type="term" value="F:protein histidine kinase activity"/>
    <property type="evidence" value="ECO:0007669"/>
    <property type="project" value="UniProtKB-EC"/>
</dbReference>
<reference evidence="10 11" key="1">
    <citation type="submission" date="2023-03" db="EMBL/GenBank/DDBJ databases">
        <authorList>
            <person name="Pearce D."/>
        </authorList>
    </citation>
    <scope>NUCLEOTIDE SEQUENCE [LARGE SCALE GENOMIC DNA]</scope>
    <source>
        <strain evidence="10">Msz</strain>
    </source>
</reference>
<evidence type="ECO:0000256" key="6">
    <source>
        <dbReference type="SAM" id="Coils"/>
    </source>
</evidence>
<feature type="domain" description="Histidine kinase" evidence="8">
    <location>
        <begin position="361"/>
        <end position="583"/>
    </location>
</feature>
<evidence type="ECO:0000256" key="1">
    <source>
        <dbReference type="ARBA" id="ARBA00000085"/>
    </source>
</evidence>
<evidence type="ECO:0000256" key="4">
    <source>
        <dbReference type="ARBA" id="ARBA00023012"/>
    </source>
</evidence>
<evidence type="ECO:0000313" key="10">
    <source>
        <dbReference type="EMBL" id="CAI8892503.1"/>
    </source>
</evidence>
<dbReference type="SMART" id="SM00448">
    <property type="entry name" value="REC"/>
    <property type="match status" value="2"/>
</dbReference>
<dbReference type="PROSITE" id="PS50109">
    <property type="entry name" value="HIS_KIN"/>
    <property type="match status" value="1"/>
</dbReference>
<dbReference type="InterPro" id="IPR008207">
    <property type="entry name" value="Sig_transdc_His_kin_Hpt_dom"/>
</dbReference>
<feature type="domain" description="Response regulatory" evidence="9">
    <location>
        <begin position="606"/>
        <end position="726"/>
    </location>
</feature>
<feature type="modified residue" description="4-aspartylphosphate" evidence="5">
    <location>
        <position position="804"/>
    </location>
</feature>
<dbReference type="Gene3D" id="1.10.287.130">
    <property type="match status" value="1"/>
</dbReference>
<keyword evidence="3 5" id="KW-0597">Phosphoprotein</keyword>
<keyword evidence="11" id="KW-1185">Reference proteome</keyword>
<gene>
    <name evidence="10" type="ORF">MSZNOR_3275</name>
</gene>
<protein>
    <recommendedName>
        <fullName evidence="2">histidine kinase</fullName>
        <ecNumber evidence="2">2.7.13.3</ecNumber>
    </recommendedName>
</protein>
<dbReference type="InterPro" id="IPR001789">
    <property type="entry name" value="Sig_transdc_resp-reg_receiver"/>
</dbReference>
<feature type="coiled-coil region" evidence="6">
    <location>
        <begin position="306"/>
        <end position="340"/>
    </location>
</feature>
<feature type="modified residue" description="4-aspartylphosphate" evidence="5">
    <location>
        <position position="658"/>
    </location>
</feature>
<dbReference type="Gene3D" id="3.40.50.2300">
    <property type="match status" value="2"/>
</dbReference>
<dbReference type="InterPro" id="IPR004358">
    <property type="entry name" value="Sig_transdc_His_kin-like_C"/>
</dbReference>
<keyword evidence="10" id="KW-0418">Kinase</keyword>
<dbReference type="InterPro" id="IPR003594">
    <property type="entry name" value="HATPase_dom"/>
</dbReference>
<dbReference type="EMBL" id="OX458333">
    <property type="protein sequence ID" value="CAI8892503.1"/>
    <property type="molecule type" value="Genomic_DNA"/>
</dbReference>
<dbReference type="Pfam" id="PF02518">
    <property type="entry name" value="HATPase_c"/>
    <property type="match status" value="1"/>
</dbReference>
<feature type="transmembrane region" description="Helical" evidence="7">
    <location>
        <begin position="286"/>
        <end position="305"/>
    </location>
</feature>
<dbReference type="Pfam" id="PF01627">
    <property type="entry name" value="Hpt"/>
    <property type="match status" value="1"/>
</dbReference>
<dbReference type="Proteomes" id="UP001162030">
    <property type="component" value="Chromosome"/>
</dbReference>
<accession>A0ABM9I4Q9</accession>
<evidence type="ECO:0000256" key="5">
    <source>
        <dbReference type="PROSITE-ProRule" id="PRU00169"/>
    </source>
</evidence>
<dbReference type="SMART" id="SM00388">
    <property type="entry name" value="HisKA"/>
    <property type="match status" value="1"/>
</dbReference>